<evidence type="ECO:0000256" key="11">
    <source>
        <dbReference type="ARBA" id="ARBA00023310"/>
    </source>
</evidence>
<feature type="non-terminal residue" evidence="14">
    <location>
        <position position="1"/>
    </location>
</feature>
<evidence type="ECO:0000256" key="6">
    <source>
        <dbReference type="ARBA" id="ARBA00022781"/>
    </source>
</evidence>
<evidence type="ECO:0000256" key="1">
    <source>
        <dbReference type="ARBA" id="ARBA00004304"/>
    </source>
</evidence>
<keyword evidence="8 12" id="KW-0406">Ion transport</keyword>
<dbReference type="AlphaFoldDB" id="B7S6A6"/>
<dbReference type="InterPro" id="IPR001421">
    <property type="entry name" value="ATP8_metazoa"/>
</dbReference>
<dbReference type="GO" id="GO:0031966">
    <property type="term" value="C:mitochondrial membrane"/>
    <property type="evidence" value="ECO:0007669"/>
    <property type="project" value="UniProtKB-SubCell"/>
</dbReference>
<keyword evidence="3 12" id="KW-0813">Transport</keyword>
<proteinExistence type="inferred from homology"/>
<evidence type="ECO:0000256" key="3">
    <source>
        <dbReference type="ARBA" id="ARBA00022448"/>
    </source>
</evidence>
<keyword evidence="11" id="KW-0066">ATP synthesis</keyword>
<accession>B7S6A6</accession>
<keyword evidence="5 12" id="KW-0812">Transmembrane</keyword>
<evidence type="ECO:0000256" key="12">
    <source>
        <dbReference type="RuleBase" id="RU003661"/>
    </source>
</evidence>
<keyword evidence="9 12" id="KW-0496">Mitochondrion</keyword>
<evidence type="ECO:0000313" key="14">
    <source>
        <dbReference type="EMBL" id="ABM89686.1"/>
    </source>
</evidence>
<keyword evidence="6 12" id="KW-0375">Hydrogen ion transport</keyword>
<geneLocation type="mitochondrion" evidence="14"/>
<keyword evidence="7 13" id="KW-1133">Transmembrane helix</keyword>
<organism evidence="14">
    <name type="scientific">Chamaeleo zeylanicus</name>
    <name type="common">Indian chameleon</name>
    <dbReference type="NCBI Taxonomy" id="420384"/>
    <lineage>
        <taxon>Eukaryota</taxon>
        <taxon>Metazoa</taxon>
        <taxon>Chordata</taxon>
        <taxon>Craniata</taxon>
        <taxon>Vertebrata</taxon>
        <taxon>Euteleostomi</taxon>
        <taxon>Lepidosauria</taxon>
        <taxon>Squamata</taxon>
        <taxon>Bifurcata</taxon>
        <taxon>Unidentata</taxon>
        <taxon>Episquamata</taxon>
        <taxon>Toxicofera</taxon>
        <taxon>Iguania</taxon>
        <taxon>Acrodonta</taxon>
        <taxon>Chamaeleonidae</taxon>
        <taxon>Chamaeleo</taxon>
    </lineage>
</organism>
<dbReference type="CTD" id="4509"/>
<name>B7S6A6_CHAZE</name>
<evidence type="ECO:0000256" key="9">
    <source>
        <dbReference type="ARBA" id="ARBA00023128"/>
    </source>
</evidence>
<evidence type="ECO:0000256" key="13">
    <source>
        <dbReference type="SAM" id="Phobius"/>
    </source>
</evidence>
<evidence type="ECO:0000256" key="8">
    <source>
        <dbReference type="ARBA" id="ARBA00023065"/>
    </source>
</evidence>
<keyword evidence="4 12" id="KW-0138">CF(0)</keyword>
<keyword evidence="10 13" id="KW-0472">Membrane</keyword>
<evidence type="ECO:0000256" key="2">
    <source>
        <dbReference type="ARBA" id="ARBA00008892"/>
    </source>
</evidence>
<dbReference type="RefSeq" id="YP_002734920.1">
    <property type="nucleotide sequence ID" value="NC_012444.1"/>
</dbReference>
<dbReference type="GeneID" id="7671916"/>
<evidence type="ECO:0000256" key="10">
    <source>
        <dbReference type="ARBA" id="ARBA00023136"/>
    </source>
</evidence>
<dbReference type="GO" id="GO:0015986">
    <property type="term" value="P:proton motive force-driven ATP synthesis"/>
    <property type="evidence" value="ECO:0007669"/>
    <property type="project" value="InterPro"/>
</dbReference>
<dbReference type="GO" id="GO:0045259">
    <property type="term" value="C:proton-transporting ATP synthase complex"/>
    <property type="evidence" value="ECO:0007669"/>
    <property type="project" value="UniProtKB-KW"/>
</dbReference>
<comment type="similarity">
    <text evidence="2 12">Belongs to the ATPase protein 8 family.</text>
</comment>
<evidence type="ECO:0000256" key="7">
    <source>
        <dbReference type="ARBA" id="ARBA00022989"/>
    </source>
</evidence>
<evidence type="ECO:0000256" key="5">
    <source>
        <dbReference type="ARBA" id="ARBA00022692"/>
    </source>
</evidence>
<feature type="transmembrane region" description="Helical" evidence="13">
    <location>
        <begin position="6"/>
        <end position="27"/>
    </location>
</feature>
<protein>
    <recommendedName>
        <fullName evidence="12">ATP synthase complex subunit 8</fullName>
    </recommendedName>
</protein>
<dbReference type="Pfam" id="PF00895">
    <property type="entry name" value="ATP-synt_8"/>
    <property type="match status" value="1"/>
</dbReference>
<dbReference type="EMBL" id="EF222191">
    <property type="protein sequence ID" value="ABM89686.1"/>
    <property type="molecule type" value="Genomic_DNA"/>
</dbReference>
<comment type="subcellular location">
    <subcellularLocation>
        <location evidence="1 12">Mitochondrion membrane</location>
        <topology evidence="1 12">Single-pass membrane protein</topology>
    </subcellularLocation>
</comment>
<evidence type="ECO:0000256" key="4">
    <source>
        <dbReference type="ARBA" id="ARBA00022547"/>
    </source>
</evidence>
<reference evidence="14" key="1">
    <citation type="journal article" date="2008" name="Mol. Phylogenet. Evol.">
        <title>Socotra Island the forgotten fragment of Gondwana: unmasking chameleon lizard history with complete mitochondrial genomic data.</title>
        <authorList>
            <person name="Macey J.R."/>
            <person name="Kuehl J.V."/>
            <person name="Larson A."/>
            <person name="Robinson M.D."/>
            <person name="Ugurtas I.H."/>
            <person name="Ananjeva N.B."/>
            <person name="Rahman H."/>
            <person name="Javed H.I."/>
            <person name="Osman R.M."/>
            <person name="Doumma A."/>
            <person name="Papenfuss T.J."/>
        </authorList>
    </citation>
    <scope>NUCLEOTIDE SEQUENCE</scope>
</reference>
<dbReference type="GO" id="GO:0015078">
    <property type="term" value="F:proton transmembrane transporter activity"/>
    <property type="evidence" value="ECO:0007669"/>
    <property type="project" value="InterPro"/>
</dbReference>
<gene>
    <name evidence="14" type="primary">ATP8</name>
</gene>
<sequence length="53" mass="6411">LPQLNPTPWLLMMLTTWLIINIMMTLIKNMNLIKPPLTMKMNTKMKTPWTWPW</sequence>